<accession>A0ABR5A8Y3</accession>
<gene>
    <name evidence="2" type="ORF">SD71_02385</name>
</gene>
<keyword evidence="1" id="KW-0812">Transmembrane</keyword>
<evidence type="ECO:0000313" key="2">
    <source>
        <dbReference type="EMBL" id="KIL37500.1"/>
    </source>
</evidence>
<organism evidence="2 3">
    <name type="scientific">Cohnella kolymensis</name>
    <dbReference type="NCBI Taxonomy" id="1590652"/>
    <lineage>
        <taxon>Bacteria</taxon>
        <taxon>Bacillati</taxon>
        <taxon>Bacillota</taxon>
        <taxon>Bacilli</taxon>
        <taxon>Bacillales</taxon>
        <taxon>Paenibacillaceae</taxon>
        <taxon>Cohnella</taxon>
    </lineage>
</organism>
<keyword evidence="1" id="KW-1133">Transmembrane helix</keyword>
<proteinExistence type="predicted"/>
<feature type="transmembrane region" description="Helical" evidence="1">
    <location>
        <begin position="136"/>
        <end position="155"/>
    </location>
</feature>
<reference evidence="2 3" key="1">
    <citation type="submission" date="2014-12" db="EMBL/GenBank/DDBJ databases">
        <title>Draft genome sequence of Cohnella kolymensis strain B-2846.</title>
        <authorList>
            <person name="Karlyshev A.V."/>
            <person name="Kudryashova E.B."/>
        </authorList>
    </citation>
    <scope>NUCLEOTIDE SEQUENCE [LARGE SCALE GENOMIC DNA]</scope>
    <source>
        <strain evidence="2 3">VKM B-2846</strain>
    </source>
</reference>
<name>A0ABR5A8Y3_9BACL</name>
<evidence type="ECO:0008006" key="4">
    <source>
        <dbReference type="Google" id="ProtNLM"/>
    </source>
</evidence>
<feature type="transmembrane region" description="Helical" evidence="1">
    <location>
        <begin position="94"/>
        <end position="116"/>
    </location>
</feature>
<dbReference type="Proteomes" id="UP000054526">
    <property type="component" value="Unassembled WGS sequence"/>
</dbReference>
<sequence length="252" mass="28049">MQCTQCGHDNQSGKFCVNCGSKLEASAATEASNSPLSQPVSPALSAQPVQYNTPSQMNPQLQQVKEMGGQYFSFFYQVLRNPVRVAETTNAGHMANAIITLVLFCLLLPLTAYFQLRAAYGFFGDSVPFGGIVIKPFFFLLLIVLMVNSIIFLVLKLGNVNADYRDVTARFGTLMTPSVTFIFAAFLFSIIQFDSEWWVGLRAWEFSHGWWRSVSRSTASRKVTQVVWMRSGELSSPTRHPSLLCTCSEIVL</sequence>
<dbReference type="EMBL" id="JXAL01000001">
    <property type="protein sequence ID" value="KIL37500.1"/>
    <property type="molecule type" value="Genomic_DNA"/>
</dbReference>
<dbReference type="RefSeq" id="WP_041059028.1">
    <property type="nucleotide sequence ID" value="NZ_JXAL01000001.1"/>
</dbReference>
<protein>
    <recommendedName>
        <fullName evidence="4">Zinc-ribbon domain-containing protein</fullName>
    </recommendedName>
</protein>
<evidence type="ECO:0000313" key="3">
    <source>
        <dbReference type="Proteomes" id="UP000054526"/>
    </source>
</evidence>
<keyword evidence="3" id="KW-1185">Reference proteome</keyword>
<evidence type="ECO:0000256" key="1">
    <source>
        <dbReference type="SAM" id="Phobius"/>
    </source>
</evidence>
<feature type="transmembrane region" description="Helical" evidence="1">
    <location>
        <begin position="167"/>
        <end position="191"/>
    </location>
</feature>
<comment type="caution">
    <text evidence="2">The sequence shown here is derived from an EMBL/GenBank/DDBJ whole genome shotgun (WGS) entry which is preliminary data.</text>
</comment>
<keyword evidence="1" id="KW-0472">Membrane</keyword>